<dbReference type="AlphaFoldDB" id="A0A4Y2I1N7"/>
<organism evidence="1 2">
    <name type="scientific">Araneus ventricosus</name>
    <name type="common">Orbweaver spider</name>
    <name type="synonym">Epeira ventricosa</name>
    <dbReference type="NCBI Taxonomy" id="182803"/>
    <lineage>
        <taxon>Eukaryota</taxon>
        <taxon>Metazoa</taxon>
        <taxon>Ecdysozoa</taxon>
        <taxon>Arthropoda</taxon>
        <taxon>Chelicerata</taxon>
        <taxon>Arachnida</taxon>
        <taxon>Araneae</taxon>
        <taxon>Araneomorphae</taxon>
        <taxon>Entelegynae</taxon>
        <taxon>Araneoidea</taxon>
        <taxon>Araneidae</taxon>
        <taxon>Araneus</taxon>
    </lineage>
</organism>
<keyword evidence="2" id="KW-1185">Reference proteome</keyword>
<gene>
    <name evidence="1" type="ORF">AVEN_41675_1</name>
</gene>
<protein>
    <submittedName>
        <fullName evidence="1">Uncharacterized protein</fullName>
    </submittedName>
</protein>
<evidence type="ECO:0000313" key="2">
    <source>
        <dbReference type="Proteomes" id="UP000499080"/>
    </source>
</evidence>
<sequence>MVSASASEPVDPEFYPGLCSYSVFAIVCNASLLQVRPMVTSKLALTCCKLVSHLHSCRVKLAASLQICSASLLQTKIAILVVPVFATCWDLAWSKDGPRFLASSVPGVYAIR</sequence>
<evidence type="ECO:0000313" key="1">
    <source>
        <dbReference type="EMBL" id="GBM71553.1"/>
    </source>
</evidence>
<comment type="caution">
    <text evidence="1">The sequence shown here is derived from an EMBL/GenBank/DDBJ whole genome shotgun (WGS) entry which is preliminary data.</text>
</comment>
<dbReference type="Proteomes" id="UP000499080">
    <property type="component" value="Unassembled WGS sequence"/>
</dbReference>
<name>A0A4Y2I1N7_ARAVE</name>
<proteinExistence type="predicted"/>
<accession>A0A4Y2I1N7</accession>
<reference evidence="1 2" key="1">
    <citation type="journal article" date="2019" name="Sci. Rep.">
        <title>Orb-weaving spider Araneus ventricosus genome elucidates the spidroin gene catalogue.</title>
        <authorList>
            <person name="Kono N."/>
            <person name="Nakamura H."/>
            <person name="Ohtoshi R."/>
            <person name="Moran D.A.P."/>
            <person name="Shinohara A."/>
            <person name="Yoshida Y."/>
            <person name="Fujiwara M."/>
            <person name="Mori M."/>
            <person name="Tomita M."/>
            <person name="Arakawa K."/>
        </authorList>
    </citation>
    <scope>NUCLEOTIDE SEQUENCE [LARGE SCALE GENOMIC DNA]</scope>
</reference>
<dbReference type="EMBL" id="BGPR01002319">
    <property type="protein sequence ID" value="GBM71553.1"/>
    <property type="molecule type" value="Genomic_DNA"/>
</dbReference>